<dbReference type="FunFam" id="1.20.1250.20:FF:000284">
    <property type="entry name" value="Siderophore iron transporter mirB"/>
    <property type="match status" value="1"/>
</dbReference>
<evidence type="ECO:0000256" key="9">
    <source>
        <dbReference type="SAM" id="Phobius"/>
    </source>
</evidence>
<evidence type="ECO:0000256" key="6">
    <source>
        <dbReference type="ARBA" id="ARBA00023136"/>
    </source>
</evidence>
<dbReference type="AlphaFoldDB" id="A0AA40DUY5"/>
<dbReference type="EMBL" id="JAUIRO010000005">
    <property type="protein sequence ID" value="KAK0712758.1"/>
    <property type="molecule type" value="Genomic_DNA"/>
</dbReference>
<dbReference type="GO" id="GO:0022857">
    <property type="term" value="F:transmembrane transporter activity"/>
    <property type="evidence" value="ECO:0007669"/>
    <property type="project" value="InterPro"/>
</dbReference>
<evidence type="ECO:0000313" key="10">
    <source>
        <dbReference type="EMBL" id="KAK0712758.1"/>
    </source>
</evidence>
<feature type="transmembrane region" description="Helical" evidence="9">
    <location>
        <begin position="207"/>
        <end position="229"/>
    </location>
</feature>
<protein>
    <submittedName>
        <fullName evidence="10">Major facilitator superfamily domain-containing protein</fullName>
    </submittedName>
</protein>
<dbReference type="SUPFAM" id="SSF103473">
    <property type="entry name" value="MFS general substrate transporter"/>
    <property type="match status" value="2"/>
</dbReference>
<comment type="subcellular location">
    <subcellularLocation>
        <location evidence="1">Membrane</location>
        <topology evidence="1">Multi-pass membrane protein</topology>
    </subcellularLocation>
</comment>
<comment type="caution">
    <text evidence="10">The sequence shown here is derived from an EMBL/GenBank/DDBJ whole genome shotgun (WGS) entry which is preliminary data.</text>
</comment>
<keyword evidence="7" id="KW-0325">Glycoprotein</keyword>
<feature type="transmembrane region" description="Helical" evidence="9">
    <location>
        <begin position="235"/>
        <end position="260"/>
    </location>
</feature>
<feature type="transmembrane region" description="Helical" evidence="9">
    <location>
        <begin position="81"/>
        <end position="100"/>
    </location>
</feature>
<dbReference type="Pfam" id="PF07690">
    <property type="entry name" value="MFS_1"/>
    <property type="match status" value="1"/>
</dbReference>
<proteinExistence type="inferred from homology"/>
<feature type="transmembrane region" description="Helical" evidence="9">
    <location>
        <begin position="397"/>
        <end position="420"/>
    </location>
</feature>
<feature type="transmembrane region" description="Helical" evidence="9">
    <location>
        <begin position="320"/>
        <end position="340"/>
    </location>
</feature>
<feature type="transmembrane region" description="Helical" evidence="9">
    <location>
        <begin position="148"/>
        <end position="165"/>
    </location>
</feature>
<feature type="transmembrane region" description="Helical" evidence="9">
    <location>
        <begin position="566"/>
        <end position="585"/>
    </location>
</feature>
<dbReference type="Proteomes" id="UP001172101">
    <property type="component" value="Unassembled WGS sequence"/>
</dbReference>
<dbReference type="PANTHER" id="PTHR23501">
    <property type="entry name" value="MAJOR FACILITATOR SUPERFAMILY"/>
    <property type="match status" value="1"/>
</dbReference>
<comment type="similarity">
    <text evidence="2">Belongs to the major facilitator superfamily.</text>
</comment>
<evidence type="ECO:0000256" key="7">
    <source>
        <dbReference type="ARBA" id="ARBA00023180"/>
    </source>
</evidence>
<evidence type="ECO:0000313" key="11">
    <source>
        <dbReference type="Proteomes" id="UP001172101"/>
    </source>
</evidence>
<sequence length="601" mass="66365">MKNPFVQYRTPAAPVVVADVDEKKAIDKEAGALEGHVHSSQDGDGTDRRHESDSDAISATAQEGVQRVEAMTMVWTKKHVAIAYLTIWLIFFVDAMQQGMATALTPYVTSEFALHSLTATTGIIAYLIGGLIKLPLAKVLDIWGRPQGFILMVACLTLGLIMMAACQNVQTYAAAQVFYWVGYNGISYSISVFIADTSALKNRALMFAFASSPYIITVWVTGPLATAFLEGPGFRWGFGAFAIITPVICTPLLSLFYINYKKAHEAGLIPERVSRGNFWQTTWYYIIQFDLFGMLLIAGGLALFLLSFNIYTYQTLLWKAPLIICFLIFGGLLMIAFVFYEKYVAPVTFIPYELLMDRTVLSACILSAALFVSFYIWDSYFYSLLQVVYGLSVTHSSYIVNIYSIGSCFWSLVVGALIRYTGRFKWIAVYFGVPVTILGVGLMINFRQPDVNIGYVIMCQIFIALSGGALVICEQMAVMAVTSHQYIAVVLAIEAMFASIGGAIGSTIAGAIWQGVFPKRLYEYLPAESKDDYAAIYGSITVQMSYPFGSDTRHAINQAYGDSQKYMLIAATAVQAVSVVCVLLWRDVKVKDFKQVKGVVV</sequence>
<evidence type="ECO:0000256" key="2">
    <source>
        <dbReference type="ARBA" id="ARBA00008335"/>
    </source>
</evidence>
<feature type="transmembrane region" description="Helical" evidence="9">
    <location>
        <begin position="452"/>
        <end position="473"/>
    </location>
</feature>
<feature type="transmembrane region" description="Helical" evidence="9">
    <location>
        <begin position="177"/>
        <end position="195"/>
    </location>
</feature>
<reference evidence="10" key="1">
    <citation type="submission" date="2023-06" db="EMBL/GenBank/DDBJ databases">
        <title>Genome-scale phylogeny and comparative genomics of the fungal order Sordariales.</title>
        <authorList>
            <consortium name="Lawrence Berkeley National Laboratory"/>
            <person name="Hensen N."/>
            <person name="Bonometti L."/>
            <person name="Westerberg I."/>
            <person name="Brannstrom I.O."/>
            <person name="Guillou S."/>
            <person name="Cros-Aarteil S."/>
            <person name="Calhoun S."/>
            <person name="Haridas S."/>
            <person name="Kuo A."/>
            <person name="Mondo S."/>
            <person name="Pangilinan J."/>
            <person name="Riley R."/>
            <person name="LaButti K."/>
            <person name="Andreopoulos B."/>
            <person name="Lipzen A."/>
            <person name="Chen C."/>
            <person name="Yanf M."/>
            <person name="Daum C."/>
            <person name="Ng V."/>
            <person name="Clum A."/>
            <person name="Steindorff A."/>
            <person name="Ohm R."/>
            <person name="Martin F."/>
            <person name="Silar P."/>
            <person name="Natvig D."/>
            <person name="Lalanne C."/>
            <person name="Gautier V."/>
            <person name="Ament-velasquez S.L."/>
            <person name="Kruys A."/>
            <person name="Hutchinson M.I."/>
            <person name="Powell A.J."/>
            <person name="Barry K."/>
            <person name="Miller A.N."/>
            <person name="Grigoriev I.V."/>
            <person name="Debuchy R."/>
            <person name="Gladieux P."/>
            <person name="Thoren M.H."/>
            <person name="Johannesson H."/>
        </authorList>
    </citation>
    <scope>NUCLEOTIDE SEQUENCE</scope>
    <source>
        <strain evidence="10">SMH2392-1A</strain>
    </source>
</reference>
<dbReference type="GO" id="GO:0005886">
    <property type="term" value="C:plasma membrane"/>
    <property type="evidence" value="ECO:0007669"/>
    <property type="project" value="TreeGrafter"/>
</dbReference>
<evidence type="ECO:0000256" key="4">
    <source>
        <dbReference type="ARBA" id="ARBA00022692"/>
    </source>
</evidence>
<organism evidence="10 11">
    <name type="scientific">Lasiosphaeria miniovina</name>
    <dbReference type="NCBI Taxonomy" id="1954250"/>
    <lineage>
        <taxon>Eukaryota</taxon>
        <taxon>Fungi</taxon>
        <taxon>Dikarya</taxon>
        <taxon>Ascomycota</taxon>
        <taxon>Pezizomycotina</taxon>
        <taxon>Sordariomycetes</taxon>
        <taxon>Sordariomycetidae</taxon>
        <taxon>Sordariales</taxon>
        <taxon>Lasiosphaeriaceae</taxon>
        <taxon>Lasiosphaeria</taxon>
    </lineage>
</organism>
<keyword evidence="3" id="KW-0813">Transport</keyword>
<dbReference type="InterPro" id="IPR011701">
    <property type="entry name" value="MFS"/>
</dbReference>
<accession>A0AA40DUY5</accession>
<keyword evidence="6 9" id="KW-0472">Membrane</keyword>
<feature type="transmembrane region" description="Helical" evidence="9">
    <location>
        <begin position="112"/>
        <end position="136"/>
    </location>
</feature>
<dbReference type="PANTHER" id="PTHR23501:SF3">
    <property type="entry name" value="MAJOR FACILITATOR SUPERFAMILY (MFS) PROFILE DOMAIN-CONTAINING PROTEIN"/>
    <property type="match status" value="1"/>
</dbReference>
<evidence type="ECO:0000256" key="5">
    <source>
        <dbReference type="ARBA" id="ARBA00022989"/>
    </source>
</evidence>
<feature type="transmembrane region" description="Helical" evidence="9">
    <location>
        <begin position="360"/>
        <end position="377"/>
    </location>
</feature>
<dbReference type="Gene3D" id="1.20.1250.20">
    <property type="entry name" value="MFS general substrate transporter like domains"/>
    <property type="match status" value="2"/>
</dbReference>
<feature type="compositionally biased region" description="Basic and acidic residues" evidence="8">
    <location>
        <begin position="28"/>
        <end position="53"/>
    </location>
</feature>
<dbReference type="RefSeq" id="XP_060294081.1">
    <property type="nucleotide sequence ID" value="XM_060444008.1"/>
</dbReference>
<feature type="transmembrane region" description="Helical" evidence="9">
    <location>
        <begin position="281"/>
        <end position="308"/>
    </location>
</feature>
<feature type="transmembrane region" description="Helical" evidence="9">
    <location>
        <begin position="427"/>
        <end position="446"/>
    </location>
</feature>
<feature type="region of interest" description="Disordered" evidence="8">
    <location>
        <begin position="28"/>
        <end position="56"/>
    </location>
</feature>
<dbReference type="GeneID" id="85327278"/>
<evidence type="ECO:0000256" key="1">
    <source>
        <dbReference type="ARBA" id="ARBA00004141"/>
    </source>
</evidence>
<name>A0AA40DUY5_9PEZI</name>
<keyword evidence="11" id="KW-1185">Reference proteome</keyword>
<dbReference type="InterPro" id="IPR036259">
    <property type="entry name" value="MFS_trans_sf"/>
</dbReference>
<feature type="transmembrane region" description="Helical" evidence="9">
    <location>
        <begin position="485"/>
        <end position="513"/>
    </location>
</feature>
<dbReference type="FunFam" id="1.20.1250.20:FF:000335">
    <property type="entry name" value="Siderochrome iron transporter 2"/>
    <property type="match status" value="1"/>
</dbReference>
<evidence type="ECO:0000256" key="8">
    <source>
        <dbReference type="SAM" id="MobiDB-lite"/>
    </source>
</evidence>
<keyword evidence="4 9" id="KW-0812">Transmembrane</keyword>
<evidence type="ECO:0000256" key="3">
    <source>
        <dbReference type="ARBA" id="ARBA00022448"/>
    </source>
</evidence>
<gene>
    <name evidence="10" type="ORF">B0T26DRAFT_741734</name>
</gene>
<keyword evidence="5 9" id="KW-1133">Transmembrane helix</keyword>